<dbReference type="Proteomes" id="UP001357733">
    <property type="component" value="Unassembled WGS sequence"/>
</dbReference>
<name>A0AAW9MPZ6_9FIRM</name>
<evidence type="ECO:0000259" key="1">
    <source>
        <dbReference type="Pfam" id="PF00149"/>
    </source>
</evidence>
<dbReference type="Pfam" id="PF00149">
    <property type="entry name" value="Metallophos"/>
    <property type="match status" value="1"/>
</dbReference>
<proteinExistence type="predicted"/>
<dbReference type="AlphaFoldDB" id="A0AAW9MPZ6"/>
<gene>
    <name evidence="2" type="ORF">VLK81_03955</name>
</gene>
<accession>A0AAW9MPZ6</accession>
<feature type="domain" description="Calcineurin-like phosphoesterase" evidence="1">
    <location>
        <begin position="2"/>
        <end position="200"/>
    </location>
</feature>
<dbReference type="EMBL" id="JAYKOT010000003">
    <property type="protein sequence ID" value="MEB3429184.1"/>
    <property type="molecule type" value="Genomic_DNA"/>
</dbReference>
<evidence type="ECO:0000313" key="2">
    <source>
        <dbReference type="EMBL" id="MEB3429184.1"/>
    </source>
</evidence>
<keyword evidence="3" id="KW-1185">Reference proteome</keyword>
<comment type="caution">
    <text evidence="2">The sequence shown here is derived from an EMBL/GenBank/DDBJ whole genome shotgun (WGS) entry which is preliminary data.</text>
</comment>
<dbReference type="Gene3D" id="3.60.21.10">
    <property type="match status" value="1"/>
</dbReference>
<protein>
    <submittedName>
        <fullName evidence="2">Metallophosphoesterase</fullName>
    </submittedName>
</protein>
<dbReference type="SUPFAM" id="SSF56300">
    <property type="entry name" value="Metallo-dependent phosphatases"/>
    <property type="match status" value="1"/>
</dbReference>
<sequence length="364" mass="42389">MLKIAHTADNHIGMKFNKYGPLKKDLVEARFKSLKKLVDKANDRCCDLLVISGDLFDSINIARPDIEKTVGILKEFSGEYVLIIPGNHDFYSGNEDLWKIFSSLSPLNFILLNNNLPFTYKKDEITYIFYPFYCDSKHSKENKLSTYNDKDYDNNFYKIGIAHGAVEGLSLDMEGRYFYMSNFELENSKMDLWLIGHTHTTYPKENSLGFSRVLNPGTHEPDGMNYREAGGFFYIEIDDKVNFEFIESSTFRFYDFNYRLGEVNTIIKLKDELLSKSNKNNLVRINLTGTISLEDYEIKDEIFRELKDAFFYLDIRTDRLKVKLGADKIKEKYIEGSFPYNLLMNIEDDKAVQLAHEILEEAKK</sequence>
<organism evidence="2 3">
    <name type="scientific">Citroniella saccharovorans</name>
    <dbReference type="NCBI Taxonomy" id="2053367"/>
    <lineage>
        <taxon>Bacteria</taxon>
        <taxon>Bacillati</taxon>
        <taxon>Bacillota</taxon>
        <taxon>Tissierellia</taxon>
        <taxon>Tissierellales</taxon>
        <taxon>Peptoniphilaceae</taxon>
        <taxon>Citroniella</taxon>
    </lineage>
</organism>
<dbReference type="RefSeq" id="WP_324619378.1">
    <property type="nucleotide sequence ID" value="NZ_JAYKOT010000003.1"/>
</dbReference>
<dbReference type="InterPro" id="IPR004843">
    <property type="entry name" value="Calcineurin-like_PHP"/>
</dbReference>
<dbReference type="InterPro" id="IPR050535">
    <property type="entry name" value="DNA_Repair-Maintenance_Comp"/>
</dbReference>
<evidence type="ECO:0000313" key="3">
    <source>
        <dbReference type="Proteomes" id="UP001357733"/>
    </source>
</evidence>
<dbReference type="PANTHER" id="PTHR30337:SF7">
    <property type="entry name" value="PHOSPHOESTERASE"/>
    <property type="match status" value="1"/>
</dbReference>
<dbReference type="GO" id="GO:0016787">
    <property type="term" value="F:hydrolase activity"/>
    <property type="evidence" value="ECO:0007669"/>
    <property type="project" value="InterPro"/>
</dbReference>
<dbReference type="InterPro" id="IPR029052">
    <property type="entry name" value="Metallo-depent_PP-like"/>
</dbReference>
<reference evidence="2 3" key="1">
    <citation type="submission" date="2024-01" db="EMBL/GenBank/DDBJ databases">
        <title>Complete genome sequence of Citroniella saccharovorans strain M6.X9, isolated from human fecal sample.</title>
        <authorList>
            <person name="Cheng G."/>
            <person name="Westerholm M."/>
            <person name="Schnurer A."/>
        </authorList>
    </citation>
    <scope>NUCLEOTIDE SEQUENCE [LARGE SCALE GENOMIC DNA]</scope>
    <source>
        <strain evidence="2 3">DSM 29873</strain>
    </source>
</reference>
<dbReference type="PANTHER" id="PTHR30337">
    <property type="entry name" value="COMPONENT OF ATP-DEPENDENT DSDNA EXONUCLEASE"/>
    <property type="match status" value="1"/>
</dbReference>